<accession>A0ABR3DC83</accession>
<dbReference type="Proteomes" id="UP001451303">
    <property type="component" value="Unassembled WGS sequence"/>
</dbReference>
<protein>
    <submittedName>
        <fullName evidence="1">Uncharacterized protein</fullName>
    </submittedName>
</protein>
<dbReference type="EMBL" id="JAVLET010000004">
    <property type="protein sequence ID" value="KAL0470282.1"/>
    <property type="molecule type" value="Genomic_DNA"/>
</dbReference>
<sequence length="381" mass="43376">MVSAEASPPFCSESKKFCPYLHSPFKIIQRTQHIPVVMTLPVSTVALEIFVDANPEVWFSRLRDQAHCNDLNRAKAAVRHRDIFLVDLLQKHAGKPDGHYLVSAQTHPSFPRVVARAMYKDKSAIWCLSHCSDITLSKGEKEEADVTKRSRAQVETMSEYDMVRRMHEEGWIEEAGRAPVTVPGPEWQVSLREEVNEASVSAMIMETKICQRFQEVRRRAKMSPGTLPLWEELEKIEEEIQKVKLLKGLLGSLERYLNSRNRSQSPLKVLMIDPIRAYLSATVHLFWATASLFQLASSSCLEIPKPNKEKVRSDGGGILRRYVAAVLCAEKGSQIIDAQEGRKRIMKTIKAGSRNTYIDPAFHFDDQWWSEITREPVSSKN</sequence>
<evidence type="ECO:0000313" key="2">
    <source>
        <dbReference type="Proteomes" id="UP001451303"/>
    </source>
</evidence>
<evidence type="ECO:0000313" key="1">
    <source>
        <dbReference type="EMBL" id="KAL0470282.1"/>
    </source>
</evidence>
<name>A0ABR3DC83_NEUIN</name>
<proteinExistence type="predicted"/>
<keyword evidence="2" id="KW-1185">Reference proteome</keyword>
<comment type="caution">
    <text evidence="1">The sequence shown here is derived from an EMBL/GenBank/DDBJ whole genome shotgun (WGS) entry which is preliminary data.</text>
</comment>
<organism evidence="1 2">
    <name type="scientific">Neurospora intermedia</name>
    <dbReference type="NCBI Taxonomy" id="5142"/>
    <lineage>
        <taxon>Eukaryota</taxon>
        <taxon>Fungi</taxon>
        <taxon>Dikarya</taxon>
        <taxon>Ascomycota</taxon>
        <taxon>Pezizomycotina</taxon>
        <taxon>Sordariomycetes</taxon>
        <taxon>Sordariomycetidae</taxon>
        <taxon>Sordariales</taxon>
        <taxon>Sordariaceae</taxon>
        <taxon>Neurospora</taxon>
    </lineage>
</organism>
<reference evidence="1 2" key="1">
    <citation type="submission" date="2023-09" db="EMBL/GenBank/DDBJ databases">
        <title>Multi-omics analysis of a traditional fermented food reveals byproduct-associated fungal strains for waste-to-food upcycling.</title>
        <authorList>
            <consortium name="Lawrence Berkeley National Laboratory"/>
            <person name="Rekdal V.M."/>
            <person name="Villalobos-Escobedo J.M."/>
            <person name="Rodriguez-Valeron N."/>
            <person name="Garcia M.O."/>
            <person name="Vasquez D.P."/>
            <person name="Damayanti I."/>
            <person name="Sorensen P.M."/>
            <person name="Baidoo E.E."/>
            <person name="De Carvalho A.C."/>
            <person name="Riley R."/>
            <person name="Lipzen A."/>
            <person name="He G."/>
            <person name="Yan M."/>
            <person name="Haridas S."/>
            <person name="Daum C."/>
            <person name="Yoshinaga Y."/>
            <person name="Ng V."/>
            <person name="Grigoriev I.V."/>
            <person name="Munk R."/>
            <person name="Nuraida L."/>
            <person name="Wijaya C.H."/>
            <person name="Morales P.-C."/>
            <person name="Keasling J.D."/>
        </authorList>
    </citation>
    <scope>NUCLEOTIDE SEQUENCE [LARGE SCALE GENOMIC DNA]</scope>
    <source>
        <strain evidence="1 2">FGSC 2613</strain>
    </source>
</reference>
<gene>
    <name evidence="1" type="ORF">QR685DRAFT_249923</name>
</gene>